<protein>
    <submittedName>
        <fullName evidence="1">Uncharacterized protein</fullName>
    </submittedName>
</protein>
<name>A0AAV2A7R7_9ARAC</name>
<evidence type="ECO:0000313" key="1">
    <source>
        <dbReference type="EMBL" id="CAL1279939.1"/>
    </source>
</evidence>
<evidence type="ECO:0000313" key="2">
    <source>
        <dbReference type="Proteomes" id="UP001497382"/>
    </source>
</evidence>
<feature type="non-terminal residue" evidence="1">
    <location>
        <position position="43"/>
    </location>
</feature>
<dbReference type="AlphaFoldDB" id="A0AAV2A7R7"/>
<comment type="caution">
    <text evidence="1">The sequence shown here is derived from an EMBL/GenBank/DDBJ whole genome shotgun (WGS) entry which is preliminary data.</text>
</comment>
<dbReference type="Proteomes" id="UP001497382">
    <property type="component" value="Unassembled WGS sequence"/>
</dbReference>
<reference evidence="1 2" key="1">
    <citation type="submission" date="2024-04" db="EMBL/GenBank/DDBJ databases">
        <authorList>
            <person name="Rising A."/>
            <person name="Reimegard J."/>
            <person name="Sonavane S."/>
            <person name="Akerstrom W."/>
            <person name="Nylinder S."/>
            <person name="Hedman E."/>
            <person name="Kallberg Y."/>
        </authorList>
    </citation>
    <scope>NUCLEOTIDE SEQUENCE [LARGE SCALE GENOMIC DNA]</scope>
</reference>
<gene>
    <name evidence="1" type="ORF">LARSCL_LOCUS10688</name>
</gene>
<accession>A0AAV2A7R7</accession>
<keyword evidence="2" id="KW-1185">Reference proteome</keyword>
<organism evidence="1 2">
    <name type="scientific">Larinioides sclopetarius</name>
    <dbReference type="NCBI Taxonomy" id="280406"/>
    <lineage>
        <taxon>Eukaryota</taxon>
        <taxon>Metazoa</taxon>
        <taxon>Ecdysozoa</taxon>
        <taxon>Arthropoda</taxon>
        <taxon>Chelicerata</taxon>
        <taxon>Arachnida</taxon>
        <taxon>Araneae</taxon>
        <taxon>Araneomorphae</taxon>
        <taxon>Entelegynae</taxon>
        <taxon>Araneoidea</taxon>
        <taxon>Araneidae</taxon>
        <taxon>Larinioides</taxon>
    </lineage>
</organism>
<sequence length="43" mass="5082">MHTKSLSALQNFFFEEYPSSSFFSSCWESQDWLGKWKTTIAVE</sequence>
<dbReference type="EMBL" id="CAXIEN010000126">
    <property type="protein sequence ID" value="CAL1279939.1"/>
    <property type="molecule type" value="Genomic_DNA"/>
</dbReference>
<proteinExistence type="predicted"/>